<protein>
    <submittedName>
        <fullName evidence="5">Metalloregulator ArsR/SmtB family transcription factor</fullName>
    </submittedName>
</protein>
<dbReference type="PROSITE" id="PS50987">
    <property type="entry name" value="HTH_ARSR_2"/>
    <property type="match status" value="1"/>
</dbReference>
<dbReference type="Proteomes" id="UP000295443">
    <property type="component" value="Unassembled WGS sequence"/>
</dbReference>
<keyword evidence="2" id="KW-0238">DNA-binding</keyword>
<dbReference type="AlphaFoldDB" id="A0A4V2NVD8"/>
<gene>
    <name evidence="5" type="ORF">EZJ19_12130</name>
</gene>
<dbReference type="InterPro" id="IPR001845">
    <property type="entry name" value="HTH_ArsR_DNA-bd_dom"/>
</dbReference>
<sequence length="113" mass="12608">MDAQPFFDSLSDATRRRILALLQGEGELCVCELVAALGLPQPKISRHLAVMREAGLIAMRREGTWIFYRLHPELPLWAYRILEIAGRDAAESESGADRVRLAGMADRPIRCCG</sequence>
<dbReference type="SMART" id="SM00418">
    <property type="entry name" value="HTH_ARSR"/>
    <property type="match status" value="1"/>
</dbReference>
<evidence type="ECO:0000256" key="1">
    <source>
        <dbReference type="ARBA" id="ARBA00023015"/>
    </source>
</evidence>
<dbReference type="Gene3D" id="1.10.10.10">
    <property type="entry name" value="Winged helix-like DNA-binding domain superfamily/Winged helix DNA-binding domain"/>
    <property type="match status" value="1"/>
</dbReference>
<keyword evidence="6" id="KW-1185">Reference proteome</keyword>
<proteinExistence type="predicted"/>
<evidence type="ECO:0000313" key="5">
    <source>
        <dbReference type="EMBL" id="TCJ13006.1"/>
    </source>
</evidence>
<dbReference type="InterPro" id="IPR051011">
    <property type="entry name" value="Metal_resp_trans_reg"/>
</dbReference>
<comment type="caution">
    <text evidence="5">The sequence shown here is derived from an EMBL/GenBank/DDBJ whole genome shotgun (WGS) entry which is preliminary data.</text>
</comment>
<dbReference type="InterPro" id="IPR011991">
    <property type="entry name" value="ArsR-like_HTH"/>
</dbReference>
<dbReference type="Pfam" id="PF01022">
    <property type="entry name" value="HTH_5"/>
    <property type="match status" value="1"/>
</dbReference>
<name>A0A4V2NVD8_9PROT</name>
<dbReference type="EMBL" id="SJZB01000042">
    <property type="protein sequence ID" value="TCJ13006.1"/>
    <property type="molecule type" value="Genomic_DNA"/>
</dbReference>
<organism evidence="5 6">
    <name type="scientific">Parasulfuritortus cantonensis</name>
    <dbReference type="NCBI Taxonomy" id="2528202"/>
    <lineage>
        <taxon>Bacteria</taxon>
        <taxon>Pseudomonadati</taxon>
        <taxon>Pseudomonadota</taxon>
        <taxon>Betaproteobacteria</taxon>
        <taxon>Nitrosomonadales</taxon>
        <taxon>Thiobacillaceae</taxon>
        <taxon>Parasulfuritortus</taxon>
    </lineage>
</organism>
<dbReference type="OrthoDB" id="9791888at2"/>
<dbReference type="PRINTS" id="PR00778">
    <property type="entry name" value="HTHARSR"/>
</dbReference>
<dbReference type="SUPFAM" id="SSF46785">
    <property type="entry name" value="Winged helix' DNA-binding domain"/>
    <property type="match status" value="1"/>
</dbReference>
<dbReference type="GO" id="GO:0003700">
    <property type="term" value="F:DNA-binding transcription factor activity"/>
    <property type="evidence" value="ECO:0007669"/>
    <property type="project" value="InterPro"/>
</dbReference>
<dbReference type="NCBIfam" id="NF007528">
    <property type="entry name" value="PRK10141.1"/>
    <property type="match status" value="1"/>
</dbReference>
<feature type="domain" description="HTH arsR-type" evidence="4">
    <location>
        <begin position="1"/>
        <end position="93"/>
    </location>
</feature>
<dbReference type="NCBIfam" id="NF033788">
    <property type="entry name" value="HTH_metalloreg"/>
    <property type="match status" value="1"/>
</dbReference>
<dbReference type="InterPro" id="IPR036388">
    <property type="entry name" value="WH-like_DNA-bd_sf"/>
</dbReference>
<evidence type="ECO:0000256" key="2">
    <source>
        <dbReference type="ARBA" id="ARBA00023125"/>
    </source>
</evidence>
<dbReference type="PANTHER" id="PTHR43132">
    <property type="entry name" value="ARSENICAL RESISTANCE OPERON REPRESSOR ARSR-RELATED"/>
    <property type="match status" value="1"/>
</dbReference>
<keyword evidence="3" id="KW-0804">Transcription</keyword>
<dbReference type="GO" id="GO:0003677">
    <property type="term" value="F:DNA binding"/>
    <property type="evidence" value="ECO:0007669"/>
    <property type="project" value="UniProtKB-KW"/>
</dbReference>
<dbReference type="CDD" id="cd00090">
    <property type="entry name" value="HTH_ARSR"/>
    <property type="match status" value="1"/>
</dbReference>
<evidence type="ECO:0000313" key="6">
    <source>
        <dbReference type="Proteomes" id="UP000295443"/>
    </source>
</evidence>
<accession>A0A4V2NVD8</accession>
<dbReference type="InterPro" id="IPR036390">
    <property type="entry name" value="WH_DNA-bd_sf"/>
</dbReference>
<reference evidence="5 6" key="1">
    <citation type="submission" date="2019-03" db="EMBL/GenBank/DDBJ databases">
        <title>Genome sequence of Thiobacillaceae bacterium LSR1, a sulfur-oxidizing bacterium isolated from freshwater sediment.</title>
        <authorList>
            <person name="Li S."/>
        </authorList>
    </citation>
    <scope>NUCLEOTIDE SEQUENCE [LARGE SCALE GENOMIC DNA]</scope>
    <source>
        <strain evidence="5 6">LSR1</strain>
    </source>
</reference>
<evidence type="ECO:0000256" key="3">
    <source>
        <dbReference type="ARBA" id="ARBA00023163"/>
    </source>
</evidence>
<dbReference type="PANTHER" id="PTHR43132:SF2">
    <property type="entry name" value="ARSENICAL RESISTANCE OPERON REPRESSOR ARSR-RELATED"/>
    <property type="match status" value="1"/>
</dbReference>
<keyword evidence="1" id="KW-0805">Transcription regulation</keyword>
<evidence type="ECO:0000259" key="4">
    <source>
        <dbReference type="PROSITE" id="PS50987"/>
    </source>
</evidence>